<dbReference type="RefSeq" id="WP_047189801.1">
    <property type="nucleotide sequence ID" value="NZ_LCYG01000037.1"/>
</dbReference>
<accession>A0A0H1RBL9</accession>
<dbReference type="PANTHER" id="PTHR10204:SF34">
    <property type="entry name" value="NAD(P)H DEHYDROGENASE [QUINONE] 1 ISOFORM 1"/>
    <property type="match status" value="1"/>
</dbReference>
<dbReference type="EMBL" id="LCYG01000037">
    <property type="protein sequence ID" value="KLK92261.1"/>
    <property type="molecule type" value="Genomic_DNA"/>
</dbReference>
<comment type="similarity">
    <text evidence="1">Belongs to the NAD(P)H dehydrogenase (quinone) family.</text>
</comment>
<dbReference type="Gene3D" id="3.40.50.360">
    <property type="match status" value="1"/>
</dbReference>
<dbReference type="Pfam" id="PF02525">
    <property type="entry name" value="Flavodoxin_2"/>
    <property type="match status" value="1"/>
</dbReference>
<dbReference type="GO" id="GO:0005829">
    <property type="term" value="C:cytosol"/>
    <property type="evidence" value="ECO:0007669"/>
    <property type="project" value="TreeGrafter"/>
</dbReference>
<comment type="caution">
    <text evidence="4">The sequence shown here is derived from an EMBL/GenBank/DDBJ whole genome shotgun (WGS) entry which is preliminary data.</text>
</comment>
<evidence type="ECO:0000256" key="1">
    <source>
        <dbReference type="ARBA" id="ARBA00006252"/>
    </source>
</evidence>
<dbReference type="InterPro" id="IPR051545">
    <property type="entry name" value="NAD(P)H_dehydrogenase_qn"/>
</dbReference>
<dbReference type="PANTHER" id="PTHR10204">
    <property type="entry name" value="NAD P H OXIDOREDUCTASE-RELATED"/>
    <property type="match status" value="1"/>
</dbReference>
<keyword evidence="5" id="KW-1185">Reference proteome</keyword>
<protein>
    <submittedName>
        <fullName evidence="4">Dehydrogenase</fullName>
    </submittedName>
</protein>
<feature type="domain" description="Flavodoxin-like fold" evidence="3">
    <location>
        <begin position="3"/>
        <end position="180"/>
    </location>
</feature>
<gene>
    <name evidence="4" type="ORF">AA309_14780</name>
</gene>
<dbReference type="SUPFAM" id="SSF52218">
    <property type="entry name" value="Flavoproteins"/>
    <property type="match status" value="1"/>
</dbReference>
<dbReference type="InterPro" id="IPR029039">
    <property type="entry name" value="Flavoprotein-like_sf"/>
</dbReference>
<proteinExistence type="inferred from homology"/>
<evidence type="ECO:0000313" key="4">
    <source>
        <dbReference type="EMBL" id="KLK92261.1"/>
    </source>
</evidence>
<organism evidence="4 5">
    <name type="scientific">Microvirga vignae</name>
    <dbReference type="NCBI Taxonomy" id="1225564"/>
    <lineage>
        <taxon>Bacteria</taxon>
        <taxon>Pseudomonadati</taxon>
        <taxon>Pseudomonadota</taxon>
        <taxon>Alphaproteobacteria</taxon>
        <taxon>Hyphomicrobiales</taxon>
        <taxon>Methylobacteriaceae</taxon>
        <taxon>Microvirga</taxon>
    </lineage>
</organism>
<reference evidence="4 5" key="1">
    <citation type="submission" date="2015-05" db="EMBL/GenBank/DDBJ databases">
        <title>Draft genome sequence of Microvirga vignae strain BR3299, a novel nitrogen fixing bacteria isolated from Brazil semi-aired region.</title>
        <authorList>
            <person name="Zilli J.E."/>
            <person name="Passos S.R."/>
            <person name="Leite J."/>
            <person name="Baldani J.I."/>
            <person name="Xavier G.R."/>
            <person name="Rumjaneck N.G."/>
            <person name="Simoes-Araujo J.L."/>
        </authorList>
    </citation>
    <scope>NUCLEOTIDE SEQUENCE [LARGE SCALE GENOMIC DNA]</scope>
    <source>
        <strain evidence="4 5">BR3299</strain>
    </source>
</reference>
<evidence type="ECO:0000313" key="5">
    <source>
        <dbReference type="Proteomes" id="UP000035489"/>
    </source>
</evidence>
<dbReference type="STRING" id="1225564.AA309_14780"/>
<keyword evidence="2" id="KW-0560">Oxidoreductase</keyword>
<dbReference type="GO" id="GO:0003955">
    <property type="term" value="F:NAD(P)H dehydrogenase (quinone) activity"/>
    <property type="evidence" value="ECO:0007669"/>
    <property type="project" value="TreeGrafter"/>
</dbReference>
<dbReference type="AlphaFoldDB" id="A0A0H1RBL9"/>
<sequence>MTRIVILQGHPTPGGQHYCHALAEAYAQGAAKGGHDVRLISVAELDFPLLRSKSDWENDSPPTAIEQAQQSLAWAEHFVIIYPLWLGGMPALLKGLLEQALRPAFMTGGAGAGVSWKTALKGKSSRIIITMGMPGFAFRWYFGAHSLKSLKRSILSLVGVGPNRHTLIGRIEGMSDAKRKAWLASVADLGRKAR</sequence>
<dbReference type="Proteomes" id="UP000035489">
    <property type="component" value="Unassembled WGS sequence"/>
</dbReference>
<name>A0A0H1RBL9_9HYPH</name>
<dbReference type="InterPro" id="IPR003680">
    <property type="entry name" value="Flavodoxin_fold"/>
</dbReference>
<dbReference type="PATRIC" id="fig|1225564.3.peg.3841"/>
<evidence type="ECO:0000259" key="3">
    <source>
        <dbReference type="Pfam" id="PF02525"/>
    </source>
</evidence>
<evidence type="ECO:0000256" key="2">
    <source>
        <dbReference type="ARBA" id="ARBA00023002"/>
    </source>
</evidence>
<dbReference type="OrthoDB" id="9798454at2"/>